<dbReference type="PROSITE" id="PS00217">
    <property type="entry name" value="SUGAR_TRANSPORT_2"/>
    <property type="match status" value="1"/>
</dbReference>
<dbReference type="InterPro" id="IPR005828">
    <property type="entry name" value="MFS_sugar_transport-like"/>
</dbReference>
<dbReference type="GO" id="GO:0005351">
    <property type="term" value="F:carbohydrate:proton symporter activity"/>
    <property type="evidence" value="ECO:0007669"/>
    <property type="project" value="TreeGrafter"/>
</dbReference>
<evidence type="ECO:0000256" key="2">
    <source>
        <dbReference type="ARBA" id="ARBA00010992"/>
    </source>
</evidence>
<feature type="transmembrane region" description="Helical" evidence="6">
    <location>
        <begin position="198"/>
        <end position="217"/>
    </location>
</feature>
<sequence>MDSTRKSSAEFAASVKHDEVAEDGLKKSDAACDAQTMGQGTSGYEHLGILETIKTFKVCTLVCFAMAFSAACDGYQIGINASIIANSGFVHRFATSVGKTGEPALESPILSGWSSIMSCGQIVGMTTIPFLSSRYGRKIAMFAFWIVLVASVLAESLARSWQVWLVGKLLAGIGVGCLQSTIPTYISEVAPVRIRGGLLMCYSFWWSLGSFFAQIALQHLSVSDPTDYLTPIYTQWAQIGLMFLIYIFVPESPAWCVNAGKVDRAKRELLKLNRGVPDYDLERQYQILAMAIEHENAVAAEQRQEHWYGIFQGTNGLRTVISCWTNLTQQLIGLSLFGTFGTYFFQQAGLADPFKIKVITTSIQIATVLFIITIADRVGRRLLACSGTTLCWVSCVAIGIIGVCPQVKASTYVFILFACLWNCGLATNGATGWGYIGEISSQRLRPYTAGFGAAVTCVAGVVMNVLVPYMTNANKWNWNLKTGWFYAGIGLPFVVGMWLLIPETAGRSAAELDELFERKIKPWRFHKTETATQRLVQFNQLEAEVRETK</sequence>
<dbReference type="InterPro" id="IPR050360">
    <property type="entry name" value="MFS_Sugar_Transporters"/>
</dbReference>
<dbReference type="InterPro" id="IPR020846">
    <property type="entry name" value="MFS_dom"/>
</dbReference>
<dbReference type="PANTHER" id="PTHR48022:SF2">
    <property type="entry name" value="PLASTIDIC GLUCOSE TRANSPORTER 4"/>
    <property type="match status" value="1"/>
</dbReference>
<evidence type="ECO:0000313" key="8">
    <source>
        <dbReference type="EMBL" id="CAG8262316.1"/>
    </source>
</evidence>
<comment type="subcellular location">
    <subcellularLocation>
        <location evidence="1">Membrane</location>
        <topology evidence="1">Multi-pass membrane protein</topology>
    </subcellularLocation>
</comment>
<dbReference type="AlphaFoldDB" id="A0A9W4ID04"/>
<dbReference type="FunFam" id="1.20.1250.20:FF:000594">
    <property type="entry name" value="MFS alpha-glucoside transporter"/>
    <property type="match status" value="1"/>
</dbReference>
<proteinExistence type="inferred from homology"/>
<dbReference type="EMBL" id="CAJVOS010000082">
    <property type="protein sequence ID" value="CAG8262316.1"/>
    <property type="molecule type" value="Genomic_DNA"/>
</dbReference>
<feature type="transmembrane region" description="Helical" evidence="6">
    <location>
        <begin position="164"/>
        <end position="186"/>
    </location>
</feature>
<dbReference type="OrthoDB" id="2544694at2759"/>
<feature type="transmembrane region" description="Helical" evidence="6">
    <location>
        <begin position="483"/>
        <end position="501"/>
    </location>
</feature>
<protein>
    <recommendedName>
        <fullName evidence="7">Major facilitator superfamily (MFS) profile domain-containing protein</fullName>
    </recommendedName>
</protein>
<dbReference type="Pfam" id="PF00083">
    <property type="entry name" value="Sugar_tr"/>
    <property type="match status" value="1"/>
</dbReference>
<dbReference type="Proteomes" id="UP001153618">
    <property type="component" value="Unassembled WGS sequence"/>
</dbReference>
<evidence type="ECO:0000256" key="6">
    <source>
        <dbReference type="SAM" id="Phobius"/>
    </source>
</evidence>
<keyword evidence="9" id="KW-1185">Reference proteome</keyword>
<dbReference type="SUPFAM" id="SSF103473">
    <property type="entry name" value="MFS general substrate transporter"/>
    <property type="match status" value="1"/>
</dbReference>
<feature type="transmembrane region" description="Helical" evidence="6">
    <location>
        <begin position="139"/>
        <end position="158"/>
    </location>
</feature>
<comment type="caution">
    <text evidence="8">The sequence shown here is derived from an EMBL/GenBank/DDBJ whole genome shotgun (WGS) entry which is preliminary data.</text>
</comment>
<dbReference type="GO" id="GO:0016020">
    <property type="term" value="C:membrane"/>
    <property type="evidence" value="ECO:0007669"/>
    <property type="project" value="UniProtKB-SubCell"/>
</dbReference>
<feature type="transmembrane region" description="Helical" evidence="6">
    <location>
        <begin position="331"/>
        <end position="350"/>
    </location>
</feature>
<evidence type="ECO:0000259" key="7">
    <source>
        <dbReference type="PROSITE" id="PS50850"/>
    </source>
</evidence>
<keyword evidence="3 6" id="KW-0812">Transmembrane</keyword>
<feature type="transmembrane region" description="Helical" evidence="6">
    <location>
        <begin position="356"/>
        <end position="375"/>
    </location>
</feature>
<keyword evidence="4 6" id="KW-1133">Transmembrane helix</keyword>
<organism evidence="8 9">
    <name type="scientific">Penicillium olsonii</name>
    <dbReference type="NCBI Taxonomy" id="99116"/>
    <lineage>
        <taxon>Eukaryota</taxon>
        <taxon>Fungi</taxon>
        <taxon>Dikarya</taxon>
        <taxon>Ascomycota</taxon>
        <taxon>Pezizomycotina</taxon>
        <taxon>Eurotiomycetes</taxon>
        <taxon>Eurotiomycetidae</taxon>
        <taxon>Eurotiales</taxon>
        <taxon>Aspergillaceae</taxon>
        <taxon>Penicillium</taxon>
    </lineage>
</organism>
<feature type="transmembrane region" description="Helical" evidence="6">
    <location>
        <begin position="382"/>
        <end position="403"/>
    </location>
</feature>
<gene>
    <name evidence="8" type="ORF">POLS_LOCUS9033</name>
</gene>
<evidence type="ECO:0000313" key="9">
    <source>
        <dbReference type="Proteomes" id="UP001153618"/>
    </source>
</evidence>
<reference evidence="8" key="1">
    <citation type="submission" date="2021-07" db="EMBL/GenBank/DDBJ databases">
        <authorList>
            <person name="Branca A.L. A."/>
        </authorList>
    </citation>
    <scope>NUCLEOTIDE SEQUENCE</scope>
</reference>
<evidence type="ECO:0000256" key="4">
    <source>
        <dbReference type="ARBA" id="ARBA00022989"/>
    </source>
</evidence>
<feature type="transmembrane region" description="Helical" evidence="6">
    <location>
        <begin position="237"/>
        <end position="257"/>
    </location>
</feature>
<feature type="domain" description="Major facilitator superfamily (MFS) profile" evidence="7">
    <location>
        <begin position="62"/>
        <end position="505"/>
    </location>
</feature>
<dbReference type="InterPro" id="IPR005829">
    <property type="entry name" value="Sugar_transporter_CS"/>
</dbReference>
<dbReference type="PANTHER" id="PTHR48022">
    <property type="entry name" value="PLASTIDIC GLUCOSE TRANSPORTER 4"/>
    <property type="match status" value="1"/>
</dbReference>
<evidence type="ECO:0000256" key="5">
    <source>
        <dbReference type="ARBA" id="ARBA00023136"/>
    </source>
</evidence>
<keyword evidence="5 6" id="KW-0472">Membrane</keyword>
<feature type="transmembrane region" description="Helical" evidence="6">
    <location>
        <begin position="409"/>
        <end position="436"/>
    </location>
</feature>
<dbReference type="PROSITE" id="PS00216">
    <property type="entry name" value="SUGAR_TRANSPORT_1"/>
    <property type="match status" value="1"/>
</dbReference>
<comment type="similarity">
    <text evidence="2">Belongs to the major facilitator superfamily. Sugar transporter (TC 2.A.1.1) family.</text>
</comment>
<evidence type="ECO:0000256" key="3">
    <source>
        <dbReference type="ARBA" id="ARBA00022692"/>
    </source>
</evidence>
<dbReference type="Gene3D" id="1.20.1250.20">
    <property type="entry name" value="MFS general substrate transporter like domains"/>
    <property type="match status" value="1"/>
</dbReference>
<dbReference type="InterPro" id="IPR036259">
    <property type="entry name" value="MFS_trans_sf"/>
</dbReference>
<accession>A0A9W4ID04</accession>
<evidence type="ECO:0000256" key="1">
    <source>
        <dbReference type="ARBA" id="ARBA00004141"/>
    </source>
</evidence>
<feature type="transmembrane region" description="Helical" evidence="6">
    <location>
        <begin position="448"/>
        <end position="471"/>
    </location>
</feature>
<dbReference type="PROSITE" id="PS50850">
    <property type="entry name" value="MFS"/>
    <property type="match status" value="1"/>
</dbReference>
<name>A0A9W4ID04_PENOL</name>